<evidence type="ECO:0000256" key="1">
    <source>
        <dbReference type="ARBA" id="ARBA00004604"/>
    </source>
</evidence>
<dbReference type="InterPro" id="IPR053826">
    <property type="entry name" value="WDR75"/>
</dbReference>
<dbReference type="GO" id="GO:0045943">
    <property type="term" value="P:positive regulation of transcription by RNA polymerase I"/>
    <property type="evidence" value="ECO:0007669"/>
    <property type="project" value="InterPro"/>
</dbReference>
<feature type="compositionally biased region" description="Basic and acidic residues" evidence="9">
    <location>
        <begin position="201"/>
        <end position="211"/>
    </location>
</feature>
<evidence type="ECO:0000256" key="3">
    <source>
        <dbReference type="ARBA" id="ARBA00022552"/>
    </source>
</evidence>
<feature type="domain" description="WD repeat-containing protein 75 second beta-propeller" evidence="10">
    <location>
        <begin position="465"/>
        <end position="715"/>
    </location>
</feature>
<evidence type="ECO:0000313" key="12">
    <source>
        <dbReference type="EMBL" id="VFT86022.1"/>
    </source>
</evidence>
<accession>A0A485KM18</accession>
<dbReference type="PANTHER" id="PTHR44215">
    <property type="entry name" value="WD REPEAT-CONTAINING PROTEIN 75"/>
    <property type="match status" value="1"/>
</dbReference>
<dbReference type="PROSITE" id="PS50082">
    <property type="entry name" value="WD_REPEATS_2"/>
    <property type="match status" value="2"/>
</dbReference>
<feature type="repeat" description="WD" evidence="8">
    <location>
        <begin position="119"/>
        <end position="161"/>
    </location>
</feature>
<feature type="region of interest" description="Disordered" evidence="9">
    <location>
        <begin position="846"/>
        <end position="882"/>
    </location>
</feature>
<dbReference type="SMART" id="SM00320">
    <property type="entry name" value="WD40"/>
    <property type="match status" value="5"/>
</dbReference>
<evidence type="ECO:0000259" key="10">
    <source>
        <dbReference type="Pfam" id="PF23769"/>
    </source>
</evidence>
<dbReference type="EMBL" id="VJMH01005128">
    <property type="protein sequence ID" value="KAF0700325.1"/>
    <property type="molecule type" value="Genomic_DNA"/>
</dbReference>
<evidence type="ECO:0000256" key="6">
    <source>
        <dbReference type="ARBA" id="ARBA00023163"/>
    </source>
</evidence>
<proteinExistence type="predicted"/>
<evidence type="ECO:0000313" key="11">
    <source>
        <dbReference type="EMBL" id="KAF0700325.1"/>
    </source>
</evidence>
<feature type="region of interest" description="Disordered" evidence="9">
    <location>
        <begin position="201"/>
        <end position="229"/>
    </location>
</feature>
<dbReference type="AlphaFoldDB" id="A0A485KM18"/>
<dbReference type="EMBL" id="CAADRA010005149">
    <property type="protein sequence ID" value="VFT86022.1"/>
    <property type="molecule type" value="Genomic_DNA"/>
</dbReference>
<evidence type="ECO:0000256" key="9">
    <source>
        <dbReference type="SAM" id="MobiDB-lite"/>
    </source>
</evidence>
<keyword evidence="4 8" id="KW-0853">WD repeat</keyword>
<evidence type="ECO:0000256" key="7">
    <source>
        <dbReference type="ARBA" id="ARBA00023242"/>
    </source>
</evidence>
<protein>
    <submittedName>
        <fullName evidence="12">Aste57867_9138 protein</fullName>
    </submittedName>
</protein>
<keyword evidence="6" id="KW-0804">Transcription</keyword>
<dbReference type="Pfam" id="PF00400">
    <property type="entry name" value="WD40"/>
    <property type="match status" value="1"/>
</dbReference>
<dbReference type="InterPro" id="IPR057644">
    <property type="entry name" value="Beta-prop_WDR75_2nd"/>
</dbReference>
<evidence type="ECO:0000256" key="2">
    <source>
        <dbReference type="ARBA" id="ARBA00022517"/>
    </source>
</evidence>
<comment type="subcellular location">
    <subcellularLocation>
        <location evidence="1">Nucleus</location>
        <location evidence="1">Nucleolus</location>
    </subcellularLocation>
</comment>
<dbReference type="PANTHER" id="PTHR44215:SF1">
    <property type="entry name" value="WD REPEAT-CONTAINING PROTEIN 75"/>
    <property type="match status" value="1"/>
</dbReference>
<evidence type="ECO:0000256" key="4">
    <source>
        <dbReference type="ARBA" id="ARBA00022574"/>
    </source>
</evidence>
<dbReference type="Proteomes" id="UP000332933">
    <property type="component" value="Unassembled WGS sequence"/>
</dbReference>
<keyword evidence="3" id="KW-0698">rRNA processing</keyword>
<keyword evidence="2" id="KW-0690">Ribosome biogenesis</keyword>
<dbReference type="GO" id="GO:0032040">
    <property type="term" value="C:small-subunit processome"/>
    <property type="evidence" value="ECO:0007669"/>
    <property type="project" value="InterPro"/>
</dbReference>
<dbReference type="PROSITE" id="PS50294">
    <property type="entry name" value="WD_REPEATS_REGION"/>
    <property type="match status" value="1"/>
</dbReference>
<dbReference type="GO" id="GO:2000234">
    <property type="term" value="P:positive regulation of rRNA processing"/>
    <property type="evidence" value="ECO:0007669"/>
    <property type="project" value="TreeGrafter"/>
</dbReference>
<dbReference type="SUPFAM" id="SSF50998">
    <property type="entry name" value="Quinoprotein alcohol dehydrogenase-like"/>
    <property type="match status" value="1"/>
</dbReference>
<dbReference type="Pfam" id="PF23869">
    <property type="entry name" value="Beta-prop_WDR75_1st"/>
    <property type="match status" value="1"/>
</dbReference>
<dbReference type="OrthoDB" id="4096at2759"/>
<evidence type="ECO:0000256" key="8">
    <source>
        <dbReference type="PROSITE-ProRule" id="PRU00221"/>
    </source>
</evidence>
<dbReference type="GO" id="GO:0003723">
    <property type="term" value="F:RNA binding"/>
    <property type="evidence" value="ECO:0007669"/>
    <property type="project" value="InterPro"/>
</dbReference>
<sequence length="898" mass="98848">MTNSTRVQKLSSGCTRAQRCLGITSSADGKMVFEAQGDCVVVRSTKTGEVLYHLRSTETPVDPNTNITSEKLRLRVRNQHIRAHFENRYKNPHLDDADVDVAAHKASWVSRQVDKFVIPADYLSHVTSVALHPTQSGQLFVATADHLLRLWDIAQGTVLDTYTLDAPAVWMQASHVDPSQLLIVLNETARMDRGHAVALSKEAKENKKKDAAAAAAGEPSKGETKPRGPKWTLNLHGLETSHWKLISFNLTKGAVEDELFARKFMPFYGASLQHRHDAHSSDYMNAIALIASNQLYYIRVGIKNTGDVAPRKVDIARFEHVRQFACVTIHPTYDEVVTGDSMGQMQVWRQLNKGKGHVQPAKLHWHAHRVGCVAYSRDGSFVASGGEEFVLVLWHLESGRRQYMPRLSAALTGIATKADGSGYLVACQDNSILSFNPVTNAHEWQMGGLGRVGLSANKTLIARRLAIEPWSNTLAVQSKSLVGQIQFYNPLHDRVVGSVALTQRNQVSRTDDEAPIRTYAAQVCFSKTARTMATVTTTLDECVLRFWTRKSDGSFTMHTDVDMPHGDHVITSMAAHGKYVVTADNRGEFRLWQDNATTAWTCRSLAQFRDVAIGAVAFSDDGSLLAVAYGSLLTLWDPDTNVLQSVLAYPKTPIKDILFSPHTPHVVVRTECGFYVWSLLTCTVSWFYTLPVAAIALSPAGALVVAIVTKPKTLDVTSHVITFDLATPLPTAIDRLPQVEAAAVVFYKNQLVVMDHVSHVYRVGGSGDVAADDEGRALAADTTTILKQMYGSLKVQEKPDVATAVGDDAAAAVHKSLFEAPAHVLPPLRSLYRSFLDTMLKAKNDDDADASHKTNGRYVFDKPGSDEVATTPKAKKQKLMEEKPEDTYAALKKVFSKK</sequence>
<evidence type="ECO:0000313" key="13">
    <source>
        <dbReference type="Proteomes" id="UP000332933"/>
    </source>
</evidence>
<keyword evidence="5" id="KW-0677">Repeat</keyword>
<reference evidence="11" key="2">
    <citation type="submission" date="2019-06" db="EMBL/GenBank/DDBJ databases">
        <title>Genomics analysis of Aphanomyces spp. identifies a new class of oomycete effector associated with host adaptation.</title>
        <authorList>
            <person name="Gaulin E."/>
        </authorList>
    </citation>
    <scope>NUCLEOTIDE SEQUENCE</scope>
    <source>
        <strain evidence="11">CBS 578.67</strain>
    </source>
</reference>
<dbReference type="GO" id="GO:0006364">
    <property type="term" value="P:rRNA processing"/>
    <property type="evidence" value="ECO:0007669"/>
    <property type="project" value="UniProtKB-KW"/>
</dbReference>
<feature type="repeat" description="WD" evidence="8">
    <location>
        <begin position="363"/>
        <end position="404"/>
    </location>
</feature>
<evidence type="ECO:0000256" key="5">
    <source>
        <dbReference type="ARBA" id="ARBA00022737"/>
    </source>
</evidence>
<dbReference type="Gene3D" id="2.130.10.10">
    <property type="entry name" value="YVTN repeat-like/Quinoprotein amine dehydrogenase"/>
    <property type="match status" value="3"/>
</dbReference>
<name>A0A485KM18_9STRA</name>
<dbReference type="InterPro" id="IPR001680">
    <property type="entry name" value="WD40_rpt"/>
</dbReference>
<keyword evidence="7" id="KW-0539">Nucleus</keyword>
<reference evidence="12 13" key="1">
    <citation type="submission" date="2019-03" db="EMBL/GenBank/DDBJ databases">
        <authorList>
            <person name="Gaulin E."/>
            <person name="Dumas B."/>
        </authorList>
    </citation>
    <scope>NUCLEOTIDE SEQUENCE [LARGE SCALE GENOMIC DNA]</scope>
    <source>
        <strain evidence="12">CBS 568.67</strain>
    </source>
</reference>
<gene>
    <name evidence="12" type="primary">Aste57867_9138</name>
    <name evidence="11" type="ORF">As57867_009102</name>
    <name evidence="12" type="ORF">ASTE57867_9138</name>
</gene>
<dbReference type="InterPro" id="IPR011047">
    <property type="entry name" value="Quinoprotein_ADH-like_sf"/>
</dbReference>
<dbReference type="InterPro" id="IPR015943">
    <property type="entry name" value="WD40/YVTN_repeat-like_dom_sf"/>
</dbReference>
<dbReference type="Pfam" id="PF23769">
    <property type="entry name" value="Beta-prop_WDR75_2nd"/>
    <property type="match status" value="1"/>
</dbReference>
<keyword evidence="13" id="KW-1185">Reference proteome</keyword>
<organism evidence="12 13">
    <name type="scientific">Aphanomyces stellatus</name>
    <dbReference type="NCBI Taxonomy" id="120398"/>
    <lineage>
        <taxon>Eukaryota</taxon>
        <taxon>Sar</taxon>
        <taxon>Stramenopiles</taxon>
        <taxon>Oomycota</taxon>
        <taxon>Saprolegniomycetes</taxon>
        <taxon>Saprolegniales</taxon>
        <taxon>Verrucalvaceae</taxon>
        <taxon>Aphanomyces</taxon>
    </lineage>
</organism>